<evidence type="ECO:0000256" key="1">
    <source>
        <dbReference type="SAM" id="MobiDB-lite"/>
    </source>
</evidence>
<dbReference type="EMBL" id="CADEPM010000008">
    <property type="protein sequence ID" value="CAB3409492.1"/>
    <property type="molecule type" value="Genomic_DNA"/>
</dbReference>
<dbReference type="AlphaFoldDB" id="A0A8S1FCS9"/>
<name>A0A8S1FCS9_9PELO</name>
<comment type="caution">
    <text evidence="2">The sequence shown here is derived from an EMBL/GenBank/DDBJ whole genome shotgun (WGS) entry which is preliminary data.</text>
</comment>
<organism evidence="2 3">
    <name type="scientific">Caenorhabditis bovis</name>
    <dbReference type="NCBI Taxonomy" id="2654633"/>
    <lineage>
        <taxon>Eukaryota</taxon>
        <taxon>Metazoa</taxon>
        <taxon>Ecdysozoa</taxon>
        <taxon>Nematoda</taxon>
        <taxon>Chromadorea</taxon>
        <taxon>Rhabditida</taxon>
        <taxon>Rhabditina</taxon>
        <taxon>Rhabditomorpha</taxon>
        <taxon>Rhabditoidea</taxon>
        <taxon>Rhabditidae</taxon>
        <taxon>Peloderinae</taxon>
        <taxon>Caenorhabditis</taxon>
    </lineage>
</organism>
<feature type="compositionally biased region" description="Basic and acidic residues" evidence="1">
    <location>
        <begin position="12"/>
        <end position="24"/>
    </location>
</feature>
<protein>
    <submittedName>
        <fullName evidence="2">Uncharacterized protein</fullName>
    </submittedName>
</protein>
<feature type="region of interest" description="Disordered" evidence="1">
    <location>
        <begin position="1"/>
        <end position="24"/>
    </location>
</feature>
<accession>A0A8S1FCS9</accession>
<evidence type="ECO:0000313" key="3">
    <source>
        <dbReference type="Proteomes" id="UP000494206"/>
    </source>
</evidence>
<evidence type="ECO:0000313" key="2">
    <source>
        <dbReference type="EMBL" id="CAB3409492.1"/>
    </source>
</evidence>
<reference evidence="2 3" key="1">
    <citation type="submission" date="2020-04" db="EMBL/GenBank/DDBJ databases">
        <authorList>
            <person name="Laetsch R D."/>
            <person name="Stevens L."/>
            <person name="Kumar S."/>
            <person name="Blaxter L. M."/>
        </authorList>
    </citation>
    <scope>NUCLEOTIDE SEQUENCE [LARGE SCALE GENOMIC DNA]</scope>
</reference>
<gene>
    <name evidence="2" type="ORF">CBOVIS_LOCUS11140</name>
</gene>
<sequence length="256" mass="29527">MPLTRRSAMKRKSTEHAGEAESPKRLRFSEAVKEIHVEIVEESITATKKPFFDFYDIIESKKEIDEPAEELEVAVEAVVTNVIDVVEIVDEMAEKLEMQLETSEDTSLLAWMKADEDREEMEQPERILVAPNTNLARFGRTDVRAERRDLRLVIEDFIPQLNGIAEEAIANPPPMPQVPQQARPKRMAAERARSNIRSILVSPLVHRYFVIRENCIIMQVFYNPPNGIDFHLIQRINGEIFSLVRFLLFNGVQEKE</sequence>
<keyword evidence="3" id="KW-1185">Reference proteome</keyword>
<dbReference type="Proteomes" id="UP000494206">
    <property type="component" value="Unassembled WGS sequence"/>
</dbReference>
<proteinExistence type="predicted"/>